<dbReference type="EMBL" id="CP032317">
    <property type="protein sequence ID" value="AYA38149.1"/>
    <property type="molecule type" value="Genomic_DNA"/>
</dbReference>
<reference evidence="1 2" key="1">
    <citation type="submission" date="2018-09" db="EMBL/GenBank/DDBJ databases">
        <title>Hymenobacter medium sp. nov., isolated from R2A medium.</title>
        <authorList>
            <person name="Yingchao G."/>
        </authorList>
    </citation>
    <scope>NUCLEOTIDE SEQUENCE [LARGE SCALE GENOMIC DNA]</scope>
    <source>
        <strain evidence="2">sh-6</strain>
    </source>
</reference>
<dbReference type="Proteomes" id="UP000262802">
    <property type="component" value="Chromosome"/>
</dbReference>
<protein>
    <recommendedName>
        <fullName evidence="3">DUF3575 domain-containing protein</fullName>
    </recommendedName>
</protein>
<proteinExistence type="predicted"/>
<dbReference type="OrthoDB" id="878332at2"/>
<evidence type="ECO:0000313" key="1">
    <source>
        <dbReference type="EMBL" id="AYA38149.1"/>
    </source>
</evidence>
<accession>A0A3B7RBU0</accession>
<keyword evidence="2" id="KW-1185">Reference proteome</keyword>
<evidence type="ECO:0008006" key="3">
    <source>
        <dbReference type="Google" id="ProtNLM"/>
    </source>
</evidence>
<dbReference type="AlphaFoldDB" id="A0A3B7RBU0"/>
<gene>
    <name evidence="1" type="ORF">D3Y59_14540</name>
</gene>
<dbReference type="KEGG" id="hyh:D3Y59_14540"/>
<sequence>MGLPLSTTVALGQSPVPDSARTATATPQTLFKLGVSPPKAWGSYWGFKAPLYVGVERAVGKHFSATLDSDVLVGFSRGGRLAGLTPSVGVRYYYNQARRQRLGKATTRLGGTYVQLQYTSNFTRMYSPLTYDGPAQFQHEPSAELLWGWQRQLGRYGFVDAGAGLQMRQQPWYQGYSTPSYRWQPSILLRVRAGFAF</sequence>
<evidence type="ECO:0000313" key="2">
    <source>
        <dbReference type="Proteomes" id="UP000262802"/>
    </source>
</evidence>
<name>A0A3B7RBU0_9BACT</name>
<organism evidence="1 2">
    <name type="scientific">Hymenobacter oligotrophus</name>
    <dbReference type="NCBI Taxonomy" id="2319843"/>
    <lineage>
        <taxon>Bacteria</taxon>
        <taxon>Pseudomonadati</taxon>
        <taxon>Bacteroidota</taxon>
        <taxon>Cytophagia</taxon>
        <taxon>Cytophagales</taxon>
        <taxon>Hymenobacteraceae</taxon>
        <taxon>Hymenobacter</taxon>
    </lineage>
</organism>